<keyword evidence="1" id="KW-1133">Transmembrane helix</keyword>
<dbReference type="KEGG" id="vg:6804886"/>
<accession>B5LWJ2</accession>
<evidence type="ECO:0000313" key="2">
    <source>
        <dbReference type="EMBL" id="ACH46855.1"/>
    </source>
</evidence>
<name>B5LWJ2_9PHYC</name>
<organism evidence="2 3">
    <name type="scientific">Feldmannia species virus</name>
    <dbReference type="NCBI Taxonomy" id="39420"/>
    <lineage>
        <taxon>Viruses</taxon>
        <taxon>Varidnaviria</taxon>
        <taxon>Bamfordvirae</taxon>
        <taxon>Nucleocytoviricota</taxon>
        <taxon>Megaviricetes</taxon>
        <taxon>Algavirales</taxon>
        <taxon>Phycodnaviridae</taxon>
        <taxon>Phaeovirus</taxon>
        <taxon>Phaeovirus feldmanniae</taxon>
    </lineage>
</organism>
<dbReference type="Proteomes" id="UP000204092">
    <property type="component" value="Segment"/>
</dbReference>
<feature type="transmembrane region" description="Helical" evidence="1">
    <location>
        <begin position="21"/>
        <end position="42"/>
    </location>
</feature>
<dbReference type="GeneID" id="6804886"/>
<reference evidence="2 3" key="1">
    <citation type="journal article" date="2009" name="Virology">
        <title>Genomic analysis of the smallest giant virus--Feldmannia sp. virus 158.</title>
        <authorList>
            <person name="Schroeder D.C."/>
            <person name="Park Y."/>
            <person name="Yoon H.M."/>
            <person name="Lee Y.S."/>
            <person name="Kang S.W."/>
            <person name="Meints R.H."/>
            <person name="Ivey R.G."/>
            <person name="Choi T.J."/>
        </authorList>
    </citation>
    <scope>NUCLEOTIDE SEQUENCE [LARGE SCALE GENOMIC DNA]</scope>
    <source>
        <strain evidence="2">FsV-158</strain>
    </source>
</reference>
<evidence type="ECO:0000313" key="3">
    <source>
        <dbReference type="Proteomes" id="UP000204092"/>
    </source>
</evidence>
<keyword evidence="3" id="KW-1185">Reference proteome</keyword>
<evidence type="ECO:0000256" key="1">
    <source>
        <dbReference type="SAM" id="Phobius"/>
    </source>
</evidence>
<dbReference type="RefSeq" id="YP_002154725.1">
    <property type="nucleotide sequence ID" value="NC_011183.1"/>
</dbReference>
<keyword evidence="1" id="KW-0472">Membrane</keyword>
<feature type="transmembrane region" description="Helical" evidence="1">
    <location>
        <begin position="62"/>
        <end position="86"/>
    </location>
</feature>
<protein>
    <submittedName>
        <fullName evidence="2">Uncharacterized protein</fullName>
    </submittedName>
</protein>
<sequence length="102" mass="11907">MSQSQSFFRELENFLPIYVSVLPSYAHAILVFLALSLTGYLVSVRLSTDPEEEKKQNKSRFYVMLGVTALASLFASDVAFNVSWILRNRVNRKHLVYKRWFR</sequence>
<keyword evidence="1" id="KW-0812">Transmembrane</keyword>
<dbReference type="EMBL" id="EU916176">
    <property type="protein sequence ID" value="ACH46855.1"/>
    <property type="molecule type" value="Genomic_DNA"/>
</dbReference>
<proteinExistence type="predicted"/>